<evidence type="ECO:0000313" key="15">
    <source>
        <dbReference type="Proteomes" id="UP000476176"/>
    </source>
</evidence>
<evidence type="ECO:0000313" key="6">
    <source>
        <dbReference type="EMBL" id="KAE9216818.1"/>
    </source>
</evidence>
<evidence type="ECO:0000313" key="8">
    <source>
        <dbReference type="EMBL" id="KAE9240587.1"/>
    </source>
</evidence>
<dbReference type="EMBL" id="QXFZ01001611">
    <property type="protein sequence ID" value="KAE9087635.1"/>
    <property type="molecule type" value="Genomic_DNA"/>
</dbReference>
<evidence type="ECO:0000259" key="1">
    <source>
        <dbReference type="Pfam" id="PF10551"/>
    </source>
</evidence>
<evidence type="ECO:0000313" key="13">
    <source>
        <dbReference type="Proteomes" id="UP000441208"/>
    </source>
</evidence>
<dbReference type="Proteomes" id="UP000440367">
    <property type="component" value="Unassembled WGS sequence"/>
</dbReference>
<feature type="domain" description="MULE transposase" evidence="1">
    <location>
        <begin position="8"/>
        <end position="76"/>
    </location>
</feature>
<protein>
    <recommendedName>
        <fullName evidence="1">MULE transposase domain-containing protein</fullName>
    </recommendedName>
</protein>
<comment type="caution">
    <text evidence="3">The sequence shown here is derived from an EMBL/GenBank/DDBJ whole genome shotgun (WGS) entry which is preliminary data.</text>
</comment>
<evidence type="ECO:0000313" key="11">
    <source>
        <dbReference type="Proteomes" id="UP000433483"/>
    </source>
</evidence>
<dbReference type="EMBL" id="QXGD01000405">
    <property type="protein sequence ID" value="KAE9240587.1"/>
    <property type="molecule type" value="Genomic_DNA"/>
</dbReference>
<dbReference type="Proteomes" id="UP000488956">
    <property type="component" value="Unassembled WGS sequence"/>
</dbReference>
<dbReference type="Pfam" id="PF10551">
    <property type="entry name" value="MULE"/>
    <property type="match status" value="1"/>
</dbReference>
<dbReference type="EMBL" id="QXGC01000333">
    <property type="protein sequence ID" value="KAE9240183.1"/>
    <property type="molecule type" value="Genomic_DNA"/>
</dbReference>
<dbReference type="InterPro" id="IPR018289">
    <property type="entry name" value="MULE_transposase_dom"/>
</dbReference>
<dbReference type="AlphaFoldDB" id="A0A6A3JCD3"/>
<dbReference type="Proteomes" id="UP000460718">
    <property type="component" value="Unassembled WGS sequence"/>
</dbReference>
<organism evidence="3 14">
    <name type="scientific">Phytophthora fragariae</name>
    <dbReference type="NCBI Taxonomy" id="53985"/>
    <lineage>
        <taxon>Eukaryota</taxon>
        <taxon>Sar</taxon>
        <taxon>Stramenopiles</taxon>
        <taxon>Oomycota</taxon>
        <taxon>Peronosporomycetes</taxon>
        <taxon>Peronosporales</taxon>
        <taxon>Peronosporaceae</taxon>
        <taxon>Phytophthora</taxon>
    </lineage>
</organism>
<evidence type="ECO:0000313" key="5">
    <source>
        <dbReference type="EMBL" id="KAE9118796.1"/>
    </source>
</evidence>
<dbReference type="EMBL" id="QXFY01000032">
    <property type="protein sequence ID" value="KAE9361149.1"/>
    <property type="molecule type" value="Genomic_DNA"/>
</dbReference>
<evidence type="ECO:0000313" key="16">
    <source>
        <dbReference type="Proteomes" id="UP000486351"/>
    </source>
</evidence>
<evidence type="ECO:0000313" key="12">
    <source>
        <dbReference type="Proteomes" id="UP000440367"/>
    </source>
</evidence>
<gene>
    <name evidence="8" type="ORF">PF002_g9694</name>
    <name evidence="7" type="ORF">PF004_g7610</name>
    <name evidence="6" type="ORF">PF005_g8899</name>
    <name evidence="4" type="ORF">PF007_g20295</name>
    <name evidence="9" type="ORF">PF008_g1313</name>
    <name evidence="2" type="ORF">PF009_g10112</name>
    <name evidence="5" type="ORF">PF010_g8096</name>
    <name evidence="3" type="ORF">PF011_g18852</name>
</gene>
<evidence type="ECO:0000313" key="14">
    <source>
        <dbReference type="Proteomes" id="UP000460718"/>
    </source>
</evidence>
<accession>A0A6A3JCD3</accession>
<proteinExistence type="predicted"/>
<reference evidence="14 15" key="1">
    <citation type="submission" date="2018-09" db="EMBL/GenBank/DDBJ databases">
        <title>Genomic investigation of the strawberry pathogen Phytophthora fragariae indicates pathogenicity is determined by transcriptional variation in three key races.</title>
        <authorList>
            <person name="Adams T.M."/>
            <person name="Armitage A.D."/>
            <person name="Sobczyk M.K."/>
            <person name="Bates H.J."/>
            <person name="Dunwell J.M."/>
            <person name="Nellist C.F."/>
            <person name="Harrison R.J."/>
        </authorList>
    </citation>
    <scope>NUCLEOTIDE SEQUENCE [LARGE SCALE GENOMIC DNA]</scope>
    <source>
        <strain evidence="8 12">BC-1</strain>
        <strain evidence="7 15">BC-23</strain>
        <strain evidence="6 11">NOV-27</strain>
        <strain evidence="4 13">NOV-71</strain>
        <strain evidence="9 16">NOV-77</strain>
        <strain evidence="2 10">NOV-9</strain>
        <strain evidence="5 17">ONT-3</strain>
        <strain evidence="3 14">SCRP245</strain>
    </source>
</reference>
<evidence type="ECO:0000313" key="4">
    <source>
        <dbReference type="EMBL" id="KAE9087635.1"/>
    </source>
</evidence>
<dbReference type="Proteomes" id="UP000441208">
    <property type="component" value="Unassembled WGS sequence"/>
</dbReference>
<dbReference type="OrthoDB" id="105604at2759"/>
<dbReference type="Proteomes" id="UP000433483">
    <property type="component" value="Unassembled WGS sequence"/>
</dbReference>
<dbReference type="EMBL" id="QXGB01000390">
    <property type="protein sequence ID" value="KAE9216818.1"/>
    <property type="molecule type" value="Genomic_DNA"/>
</dbReference>
<evidence type="ECO:0000313" key="2">
    <source>
        <dbReference type="EMBL" id="KAE8940064.1"/>
    </source>
</evidence>
<dbReference type="EMBL" id="QXFX01000359">
    <property type="protein sequence ID" value="KAE9118796.1"/>
    <property type="molecule type" value="Genomic_DNA"/>
</dbReference>
<name>A0A6A3JCD3_9STRA</name>
<evidence type="ECO:0000313" key="10">
    <source>
        <dbReference type="Proteomes" id="UP000429523"/>
    </source>
</evidence>
<evidence type="ECO:0000313" key="17">
    <source>
        <dbReference type="Proteomes" id="UP000488956"/>
    </source>
</evidence>
<evidence type="ECO:0000313" key="9">
    <source>
        <dbReference type="EMBL" id="KAE9361149.1"/>
    </source>
</evidence>
<dbReference type="EMBL" id="QXFW01001541">
    <property type="protein sequence ID" value="KAE8989243.1"/>
    <property type="molecule type" value="Genomic_DNA"/>
</dbReference>
<dbReference type="EMBL" id="QXGF01000449">
    <property type="protein sequence ID" value="KAE8940064.1"/>
    <property type="molecule type" value="Genomic_DNA"/>
</dbReference>
<dbReference type="Proteomes" id="UP000429523">
    <property type="component" value="Unassembled WGS sequence"/>
</dbReference>
<dbReference type="Proteomes" id="UP000486351">
    <property type="component" value="Unassembled WGS sequence"/>
</dbReference>
<keyword evidence="11" id="KW-1185">Reference proteome</keyword>
<evidence type="ECO:0000313" key="3">
    <source>
        <dbReference type="EMBL" id="KAE8989243.1"/>
    </source>
</evidence>
<sequence length="86" mass="9892">MRGHVQASELFVPVYVGLCNSKGTTMYNDNPELIHRDTSEKLEPSDIVCDFELALIQAIEKQFPKAEVIDCMFHFEQAVRRQMKTC</sequence>
<dbReference type="Proteomes" id="UP000476176">
    <property type="component" value="Unassembled WGS sequence"/>
</dbReference>
<evidence type="ECO:0000313" key="7">
    <source>
        <dbReference type="EMBL" id="KAE9240183.1"/>
    </source>
</evidence>